<keyword evidence="1" id="KW-0805">Transcription regulation</keyword>
<evidence type="ECO:0000256" key="1">
    <source>
        <dbReference type="ARBA" id="ARBA00023015"/>
    </source>
</evidence>
<dbReference type="InterPro" id="IPR013767">
    <property type="entry name" value="PAS_fold"/>
</dbReference>
<organism evidence="5 6">
    <name type="scientific">Paracoccus versutus</name>
    <name type="common">Thiobacillus versutus</name>
    <dbReference type="NCBI Taxonomy" id="34007"/>
    <lineage>
        <taxon>Bacteria</taxon>
        <taxon>Pseudomonadati</taxon>
        <taxon>Pseudomonadota</taxon>
        <taxon>Alphaproteobacteria</taxon>
        <taxon>Rhodobacterales</taxon>
        <taxon>Paracoccaceae</taxon>
        <taxon>Paracoccus</taxon>
    </lineage>
</organism>
<feature type="domain" description="HTH luxR-type" evidence="4">
    <location>
        <begin position="123"/>
        <end position="186"/>
    </location>
</feature>
<dbReference type="SUPFAM" id="SSF55785">
    <property type="entry name" value="PYP-like sensor domain (PAS domain)"/>
    <property type="match status" value="1"/>
</dbReference>
<dbReference type="CDD" id="cd06170">
    <property type="entry name" value="LuxR_C_like"/>
    <property type="match status" value="1"/>
</dbReference>
<dbReference type="PROSITE" id="PS50043">
    <property type="entry name" value="HTH_LUXR_2"/>
    <property type="match status" value="1"/>
</dbReference>
<gene>
    <name evidence="5" type="ORF">ATH84_101931</name>
</gene>
<dbReference type="InterPro" id="IPR000792">
    <property type="entry name" value="Tscrpt_reg_LuxR_C"/>
</dbReference>
<dbReference type="AlphaFoldDB" id="A0AAQ0KL74"/>
<keyword evidence="6" id="KW-1185">Reference proteome</keyword>
<evidence type="ECO:0000256" key="3">
    <source>
        <dbReference type="ARBA" id="ARBA00023163"/>
    </source>
</evidence>
<accession>A0AAQ0KL74</accession>
<dbReference type="Gene3D" id="3.30.450.20">
    <property type="entry name" value="PAS domain"/>
    <property type="match status" value="1"/>
</dbReference>
<dbReference type="InterPro" id="IPR036388">
    <property type="entry name" value="WH-like_DNA-bd_sf"/>
</dbReference>
<dbReference type="GO" id="GO:0006355">
    <property type="term" value="P:regulation of DNA-templated transcription"/>
    <property type="evidence" value="ECO:0007669"/>
    <property type="project" value="InterPro"/>
</dbReference>
<dbReference type="CDD" id="cd00130">
    <property type="entry name" value="PAS"/>
    <property type="match status" value="1"/>
</dbReference>
<dbReference type="SMART" id="SM00421">
    <property type="entry name" value="HTH_LUXR"/>
    <property type="match status" value="1"/>
</dbReference>
<keyword evidence="3" id="KW-0804">Transcription</keyword>
<dbReference type="InterPro" id="IPR016032">
    <property type="entry name" value="Sig_transdc_resp-reg_C-effctor"/>
</dbReference>
<dbReference type="EMBL" id="QUMX01000019">
    <property type="protein sequence ID" value="REG45763.1"/>
    <property type="molecule type" value="Genomic_DNA"/>
</dbReference>
<dbReference type="Gene3D" id="1.10.10.10">
    <property type="entry name" value="Winged helix-like DNA-binding domain superfamily/Winged helix DNA-binding domain"/>
    <property type="match status" value="1"/>
</dbReference>
<dbReference type="Pfam" id="PF00989">
    <property type="entry name" value="PAS"/>
    <property type="match status" value="1"/>
</dbReference>
<dbReference type="Proteomes" id="UP000256794">
    <property type="component" value="Unassembled WGS sequence"/>
</dbReference>
<dbReference type="PANTHER" id="PTHR44688">
    <property type="entry name" value="DNA-BINDING TRANSCRIPTIONAL ACTIVATOR DEVR_DOSR"/>
    <property type="match status" value="1"/>
</dbReference>
<evidence type="ECO:0000256" key="2">
    <source>
        <dbReference type="ARBA" id="ARBA00023125"/>
    </source>
</evidence>
<sequence length="186" mass="20867">MKPRKRLDYKAIFLGLPVAAIIAQDRIIMDCNGAALSLFRARRRDVVLQPFSVLYPDLDEFEAAGRRMEPSLIGGVPQDDNRIMRRLDGSHFWVRVRGHAFNPAVPHEMTAWLFSEITEDRDAKKTAISLTQRERDVAALLVDKLTSKQIAIALGISPKTVDIHRGSLLKKYSAASTTELIGMLRA</sequence>
<dbReference type="PANTHER" id="PTHR44688:SF16">
    <property type="entry name" value="DNA-BINDING TRANSCRIPTIONAL ACTIVATOR DEVR_DOSR"/>
    <property type="match status" value="1"/>
</dbReference>
<dbReference type="RefSeq" id="WP_036753149.1">
    <property type="nucleotide sequence ID" value="NZ_CP035286.1"/>
</dbReference>
<evidence type="ECO:0000313" key="5">
    <source>
        <dbReference type="EMBL" id="REG45763.1"/>
    </source>
</evidence>
<dbReference type="InterPro" id="IPR035965">
    <property type="entry name" value="PAS-like_dom_sf"/>
</dbReference>
<name>A0AAQ0KL74_PARVE</name>
<proteinExistence type="predicted"/>
<comment type="caution">
    <text evidence="5">The sequence shown here is derived from an EMBL/GenBank/DDBJ whole genome shotgun (WGS) entry which is preliminary data.</text>
</comment>
<dbReference type="Pfam" id="PF00196">
    <property type="entry name" value="GerE"/>
    <property type="match status" value="1"/>
</dbReference>
<protein>
    <submittedName>
        <fullName evidence="5">PAS domain-containing protein</fullName>
    </submittedName>
</protein>
<evidence type="ECO:0000313" key="6">
    <source>
        <dbReference type="Proteomes" id="UP000256794"/>
    </source>
</evidence>
<evidence type="ECO:0000259" key="4">
    <source>
        <dbReference type="PROSITE" id="PS50043"/>
    </source>
</evidence>
<dbReference type="GO" id="GO:0003677">
    <property type="term" value="F:DNA binding"/>
    <property type="evidence" value="ECO:0007669"/>
    <property type="project" value="UniProtKB-KW"/>
</dbReference>
<keyword evidence="2" id="KW-0238">DNA-binding</keyword>
<dbReference type="SUPFAM" id="SSF46894">
    <property type="entry name" value="C-terminal effector domain of the bipartite response regulators"/>
    <property type="match status" value="1"/>
</dbReference>
<reference evidence="5 6" key="1">
    <citation type="submission" date="2018-08" db="EMBL/GenBank/DDBJ databases">
        <title>Genomic Encyclopedia of Archaeal and Bacterial Type Strains, Phase II (KMG-II): from individual species to whole genera.</title>
        <authorList>
            <person name="Goeker M."/>
        </authorList>
    </citation>
    <scope>NUCLEOTIDE SEQUENCE [LARGE SCALE GENOMIC DNA]</scope>
    <source>
        <strain evidence="5 6">DSM 582</strain>
    </source>
</reference>
<dbReference type="PRINTS" id="PR00038">
    <property type="entry name" value="HTHLUXR"/>
</dbReference>
<dbReference type="InterPro" id="IPR000014">
    <property type="entry name" value="PAS"/>
</dbReference>